<dbReference type="Proteomes" id="UP000614610">
    <property type="component" value="Unassembled WGS sequence"/>
</dbReference>
<sequence length="256" mass="28911">MDQLPSSKEMYAPQELNFRPNVKHGTGICTAAAPQPILITGKSSCCQSKRKTPMGKPFIQQVKPALHRQPLESGGPSPVRHVPSSGYITPQRTPNKKRSTRWPGMFRTGTPGRTSDKSIPPWNAAFENPKKPIVPGEFTDPANLQIDILAEDYKHMICNPKWGTPKPWRQALERMFDGISSDSTQREYIQYFSLGYKEGIWSSTAPGHLMEQAFLFGVMERQWDLEVENNLYRFYHGISEDGVLRGVPHYCYGGLD</sequence>
<proteinExistence type="predicted"/>
<evidence type="ECO:0000313" key="3">
    <source>
        <dbReference type="EMBL" id="KAF3232405.1"/>
    </source>
</evidence>
<comment type="caution">
    <text evidence="3">The sequence shown here is derived from an EMBL/GenBank/DDBJ whole genome shotgun (WGS) entry which is preliminary data.</text>
</comment>
<dbReference type="AlphaFoldDB" id="A0A6G1M3J6"/>
<protein>
    <submittedName>
        <fullName evidence="3">Uncharacterized protein</fullName>
    </submittedName>
</protein>
<dbReference type="OrthoDB" id="5273142at2759"/>
<dbReference type="EMBL" id="WIWT01000137">
    <property type="protein sequence ID" value="KAF3198261.1"/>
    <property type="molecule type" value="Genomic_DNA"/>
</dbReference>
<evidence type="ECO:0000313" key="2">
    <source>
        <dbReference type="EMBL" id="KAF3198261.1"/>
    </source>
</evidence>
<name>A0A6G1M3J6_ORBOL</name>
<evidence type="ECO:0000256" key="1">
    <source>
        <dbReference type="SAM" id="MobiDB-lite"/>
    </source>
</evidence>
<accession>A0A6G1M3J6</accession>
<feature type="region of interest" description="Disordered" evidence="1">
    <location>
        <begin position="70"/>
        <end position="124"/>
    </location>
</feature>
<gene>
    <name evidence="3" type="ORF">TWF191_000177</name>
    <name evidence="2" type="ORF">TWF679_002170</name>
</gene>
<dbReference type="EMBL" id="WIPF01000001">
    <property type="protein sequence ID" value="KAF3232405.1"/>
    <property type="molecule type" value="Genomic_DNA"/>
</dbReference>
<dbReference type="Proteomes" id="UP000483672">
    <property type="component" value="Unassembled WGS sequence"/>
</dbReference>
<evidence type="ECO:0000313" key="4">
    <source>
        <dbReference type="Proteomes" id="UP000483672"/>
    </source>
</evidence>
<organism evidence="3 4">
    <name type="scientific">Orbilia oligospora</name>
    <name type="common">Nematode-trapping fungus</name>
    <name type="synonym">Arthrobotrys oligospora</name>
    <dbReference type="NCBI Taxonomy" id="2813651"/>
    <lineage>
        <taxon>Eukaryota</taxon>
        <taxon>Fungi</taxon>
        <taxon>Dikarya</taxon>
        <taxon>Ascomycota</taxon>
        <taxon>Pezizomycotina</taxon>
        <taxon>Orbiliomycetes</taxon>
        <taxon>Orbiliales</taxon>
        <taxon>Orbiliaceae</taxon>
        <taxon>Orbilia</taxon>
    </lineage>
</organism>
<reference evidence="3 4" key="1">
    <citation type="submission" date="2019-06" db="EMBL/GenBank/DDBJ databases">
        <authorList>
            <person name="Palmer J.M."/>
        </authorList>
    </citation>
    <scope>NUCLEOTIDE SEQUENCE [LARGE SCALE GENOMIC DNA]</scope>
    <source>
        <strain evidence="3 4">TWF191</strain>
        <strain evidence="2">TWF679</strain>
    </source>
</reference>